<dbReference type="eggNOG" id="COG0318">
    <property type="taxonomic scope" value="Bacteria"/>
</dbReference>
<organism evidence="3 4">
    <name type="scientific">Hahella chejuensis (strain KCTC 2396)</name>
    <dbReference type="NCBI Taxonomy" id="349521"/>
    <lineage>
        <taxon>Bacteria</taxon>
        <taxon>Pseudomonadati</taxon>
        <taxon>Pseudomonadota</taxon>
        <taxon>Gammaproteobacteria</taxon>
        <taxon>Oceanospirillales</taxon>
        <taxon>Hahellaceae</taxon>
        <taxon>Hahella</taxon>
    </lineage>
</organism>
<dbReference type="PROSITE" id="PS00455">
    <property type="entry name" value="AMP_BINDING"/>
    <property type="match status" value="1"/>
</dbReference>
<dbReference type="RefSeq" id="WP_011399867.1">
    <property type="nucleotide sequence ID" value="NC_007645.1"/>
</dbReference>
<proteinExistence type="predicted"/>
<dbReference type="Gene3D" id="3.40.50.12780">
    <property type="entry name" value="N-terminal domain of ligase-like"/>
    <property type="match status" value="1"/>
</dbReference>
<dbReference type="SUPFAM" id="SSF56801">
    <property type="entry name" value="Acetyl-CoA synthetase-like"/>
    <property type="match status" value="1"/>
</dbReference>
<dbReference type="PANTHER" id="PTHR43767:SF10">
    <property type="entry name" value="SURFACTIN SYNTHASE SUBUNIT 1"/>
    <property type="match status" value="1"/>
</dbReference>
<evidence type="ECO:0000313" key="3">
    <source>
        <dbReference type="EMBL" id="ABC32809.1"/>
    </source>
</evidence>
<accession>Q2S965</accession>
<dbReference type="HOGENOM" id="CLU_000022_59_0_6"/>
<dbReference type="OrthoDB" id="9803968at2"/>
<dbReference type="Pfam" id="PF13193">
    <property type="entry name" value="AMP-binding_C"/>
    <property type="match status" value="1"/>
</dbReference>
<evidence type="ECO:0000313" key="4">
    <source>
        <dbReference type="Proteomes" id="UP000000238"/>
    </source>
</evidence>
<evidence type="ECO:0000259" key="1">
    <source>
        <dbReference type="Pfam" id="PF00501"/>
    </source>
</evidence>
<dbReference type="InterPro" id="IPR025110">
    <property type="entry name" value="AMP-bd_C"/>
</dbReference>
<dbReference type="KEGG" id="hch:HCH_06164"/>
<protein>
    <submittedName>
        <fullName evidence="3">Acyl-CoA synthetases (AMP-forming)/AMP-acid ligases II</fullName>
    </submittedName>
</protein>
<feature type="domain" description="AMP-dependent synthetase/ligase" evidence="1">
    <location>
        <begin position="7"/>
        <end position="349"/>
    </location>
</feature>
<name>Q2S965_HAHCH</name>
<dbReference type="InterPro" id="IPR020845">
    <property type="entry name" value="AMP-binding_CS"/>
</dbReference>
<dbReference type="EMBL" id="CP000155">
    <property type="protein sequence ID" value="ABC32809.1"/>
    <property type="molecule type" value="Genomic_DNA"/>
</dbReference>
<dbReference type="Proteomes" id="UP000000238">
    <property type="component" value="Chromosome"/>
</dbReference>
<dbReference type="PANTHER" id="PTHR43767">
    <property type="entry name" value="LONG-CHAIN-FATTY-ACID--COA LIGASE"/>
    <property type="match status" value="1"/>
</dbReference>
<keyword evidence="3" id="KW-0436">Ligase</keyword>
<sequence>MLFARFVEQAQRFPDKEAVVWRETSYSYREMISAAVGYARVLRAAGVGPGEAVAALVPNSIYFVAISLAVWANGGVLLPLNVAYTQEETALYLDNARVRFAFVVPEAEAKLPAEMARCVIGLDDALPVSDEDAPESRYPGTADAVIMFSSGSTGSPKQVARTQAQVMAEVEGSAATLSITHEDVIACSVPLFHAHGFGNCFLAALMNGGTLLIHHGEFNARKMMRLVSEHQATLLPSVPFMCKMMAMTPFKQAPDLSRLRLAYTAGAPLEEDIFTGFREAFGIPLGQLYGSTETGAAAVNAHVSAANFRSVGKPVSGSVIRLLDDEGEPVAAGQEGEVVIDSPAMTHEYRGLPELSAETFRKDGYHTGDLGRLDEAGNLIIVGRKKLMINVAGHKVDPADVEAVIRRIPGVLEVVALGKPDGMYGEMVKVAVKAGAGVTREMVAASCAEHLASYKTPKIIEFVDEIPKSPLGKVLRKYL</sequence>
<gene>
    <name evidence="3" type="ordered locus">HCH_06164</name>
</gene>
<dbReference type="Gene3D" id="3.30.300.30">
    <property type="match status" value="1"/>
</dbReference>
<dbReference type="InterPro" id="IPR045851">
    <property type="entry name" value="AMP-bd_C_sf"/>
</dbReference>
<dbReference type="GO" id="GO:0016877">
    <property type="term" value="F:ligase activity, forming carbon-sulfur bonds"/>
    <property type="evidence" value="ECO:0007669"/>
    <property type="project" value="UniProtKB-ARBA"/>
</dbReference>
<reference evidence="3 4" key="1">
    <citation type="journal article" date="2005" name="Nucleic Acids Res.">
        <title>Genomic blueprint of Hahella chejuensis, a marine microbe producing an algicidal agent.</title>
        <authorList>
            <person name="Jeong H."/>
            <person name="Yim J.H."/>
            <person name="Lee C."/>
            <person name="Choi S.-H."/>
            <person name="Park Y.K."/>
            <person name="Yoon S.H."/>
            <person name="Hur C.-G."/>
            <person name="Kang H.-Y."/>
            <person name="Kim D."/>
            <person name="Lee H.H."/>
            <person name="Park K.H."/>
            <person name="Park S.-H."/>
            <person name="Park H.-S."/>
            <person name="Lee H.K."/>
            <person name="Oh T.K."/>
            <person name="Kim J.F."/>
        </authorList>
    </citation>
    <scope>NUCLEOTIDE SEQUENCE [LARGE SCALE GENOMIC DNA]</scope>
    <source>
        <strain evidence="3 4">KCTC 2396</strain>
    </source>
</reference>
<dbReference type="STRING" id="349521.HCH_06164"/>
<evidence type="ECO:0000259" key="2">
    <source>
        <dbReference type="Pfam" id="PF13193"/>
    </source>
</evidence>
<dbReference type="Pfam" id="PF00501">
    <property type="entry name" value="AMP-binding"/>
    <property type="match status" value="1"/>
</dbReference>
<dbReference type="AlphaFoldDB" id="Q2S965"/>
<dbReference type="InterPro" id="IPR050237">
    <property type="entry name" value="ATP-dep_AMP-bd_enzyme"/>
</dbReference>
<dbReference type="InterPro" id="IPR042099">
    <property type="entry name" value="ANL_N_sf"/>
</dbReference>
<feature type="domain" description="AMP-binding enzyme C-terminal" evidence="2">
    <location>
        <begin position="401"/>
        <end position="473"/>
    </location>
</feature>
<keyword evidence="4" id="KW-1185">Reference proteome</keyword>
<dbReference type="InterPro" id="IPR000873">
    <property type="entry name" value="AMP-dep_synth/lig_dom"/>
</dbReference>